<dbReference type="GO" id="GO:0008982">
    <property type="term" value="F:protein-N(PI)-phosphohistidine-sugar phosphotransferase activity"/>
    <property type="evidence" value="ECO:0007669"/>
    <property type="project" value="InterPro"/>
</dbReference>
<keyword evidence="2" id="KW-0732">Signal</keyword>
<protein>
    <recommendedName>
        <fullName evidence="5">Phosphotransferase system EIIB component type 2/3 domain-containing protein</fullName>
    </recommendedName>
</protein>
<dbReference type="InterPro" id="IPR036095">
    <property type="entry name" value="PTS_EIIB-like_sf"/>
</dbReference>
<feature type="signal peptide" evidence="2">
    <location>
        <begin position="1"/>
        <end position="17"/>
    </location>
</feature>
<keyword evidence="1" id="KW-0808">Transferase</keyword>
<evidence type="ECO:0008006" key="5">
    <source>
        <dbReference type="Google" id="ProtNLM"/>
    </source>
</evidence>
<sequence>MNVYIACPCGFVTSAMAAKLFAQACSGRLVCEVAHGTGRDIPDDVKLVIYQDGTNRPSHPTAYVRPVRNMLSLEEYRQIVEEWVKRYEA</sequence>
<dbReference type="EMBL" id="UGGP01000001">
    <property type="protein sequence ID" value="STO09207.1"/>
    <property type="molecule type" value="Genomic_DNA"/>
</dbReference>
<dbReference type="GO" id="GO:0009401">
    <property type="term" value="P:phosphoenolpyruvate-dependent sugar phosphotransferase system"/>
    <property type="evidence" value="ECO:0007669"/>
    <property type="project" value="InterPro"/>
</dbReference>
<dbReference type="STRING" id="1397694.GCA_000702585_00048"/>
<proteinExistence type="predicted"/>
<dbReference type="SUPFAM" id="SSF52794">
    <property type="entry name" value="PTS system IIB component-like"/>
    <property type="match status" value="1"/>
</dbReference>
<feature type="chain" id="PRO_5038500637" description="Phosphotransferase system EIIB component type 2/3 domain-containing protein" evidence="2">
    <location>
        <begin position="18"/>
        <end position="89"/>
    </location>
</feature>
<dbReference type="Gene3D" id="3.40.50.2300">
    <property type="match status" value="1"/>
</dbReference>
<dbReference type="RefSeq" id="WP_029333684.1">
    <property type="nucleotide sequence ID" value="NZ_UGGP01000001.1"/>
</dbReference>
<dbReference type="AlphaFoldDB" id="A0A377FWL8"/>
<evidence type="ECO:0000256" key="2">
    <source>
        <dbReference type="SAM" id="SignalP"/>
    </source>
</evidence>
<reference evidence="3 4" key="1">
    <citation type="submission" date="2018-06" db="EMBL/GenBank/DDBJ databases">
        <authorList>
            <consortium name="Pathogen Informatics"/>
            <person name="Doyle S."/>
        </authorList>
    </citation>
    <scope>NUCLEOTIDE SEQUENCE [LARGE SCALE GENOMIC DNA]</scope>
    <source>
        <strain evidence="3 4">NCTC13163</strain>
    </source>
</reference>
<evidence type="ECO:0000313" key="4">
    <source>
        <dbReference type="Proteomes" id="UP000254060"/>
    </source>
</evidence>
<name>A0A377FWL8_9BACL</name>
<organism evidence="3 4">
    <name type="scientific">Exiguobacterium aurantiacum</name>
    <dbReference type="NCBI Taxonomy" id="33987"/>
    <lineage>
        <taxon>Bacteria</taxon>
        <taxon>Bacillati</taxon>
        <taxon>Bacillota</taxon>
        <taxon>Bacilli</taxon>
        <taxon>Bacillales</taxon>
        <taxon>Bacillales Family XII. Incertae Sedis</taxon>
        <taxon>Exiguobacterium</taxon>
    </lineage>
</organism>
<accession>A0A377FWL8</accession>
<dbReference type="OrthoDB" id="2353863at2"/>
<evidence type="ECO:0000256" key="1">
    <source>
        <dbReference type="ARBA" id="ARBA00022679"/>
    </source>
</evidence>
<evidence type="ECO:0000313" key="3">
    <source>
        <dbReference type="EMBL" id="STO09207.1"/>
    </source>
</evidence>
<gene>
    <name evidence="3" type="ORF">NCTC13163_02623</name>
</gene>
<dbReference type="Proteomes" id="UP000254060">
    <property type="component" value="Unassembled WGS sequence"/>
</dbReference>